<dbReference type="Proteomes" id="UP001168877">
    <property type="component" value="Unassembled WGS sequence"/>
</dbReference>
<protein>
    <submittedName>
        <fullName evidence="1">Uncharacterized protein</fullName>
    </submittedName>
</protein>
<reference evidence="1" key="1">
    <citation type="journal article" date="2022" name="Plant J.">
        <title>Strategies of tolerance reflected in two North American maple genomes.</title>
        <authorList>
            <person name="McEvoy S.L."/>
            <person name="Sezen U.U."/>
            <person name="Trouern-Trend A."/>
            <person name="McMahon S.M."/>
            <person name="Schaberg P.G."/>
            <person name="Yang J."/>
            <person name="Wegrzyn J.L."/>
            <person name="Swenson N.G."/>
        </authorList>
    </citation>
    <scope>NUCLEOTIDE SEQUENCE</scope>
    <source>
        <strain evidence="1">NS2018</strain>
    </source>
</reference>
<accession>A0AA39RPR7</accession>
<proteinExistence type="predicted"/>
<comment type="caution">
    <text evidence="1">The sequence shown here is derived from an EMBL/GenBank/DDBJ whole genome shotgun (WGS) entry which is preliminary data.</text>
</comment>
<gene>
    <name evidence="1" type="ORF">LWI29_011655</name>
</gene>
<sequence length="67" mass="7793">MVRLMRGEYFQRSKGYDLCLFFGESYYVMALNSIFPSTLAFKGTEIRRESCTIELGISFTLSNFNEL</sequence>
<evidence type="ECO:0000313" key="2">
    <source>
        <dbReference type="Proteomes" id="UP001168877"/>
    </source>
</evidence>
<name>A0AA39RPR7_ACESA</name>
<organism evidence="1 2">
    <name type="scientific">Acer saccharum</name>
    <name type="common">Sugar maple</name>
    <dbReference type="NCBI Taxonomy" id="4024"/>
    <lineage>
        <taxon>Eukaryota</taxon>
        <taxon>Viridiplantae</taxon>
        <taxon>Streptophyta</taxon>
        <taxon>Embryophyta</taxon>
        <taxon>Tracheophyta</taxon>
        <taxon>Spermatophyta</taxon>
        <taxon>Magnoliopsida</taxon>
        <taxon>eudicotyledons</taxon>
        <taxon>Gunneridae</taxon>
        <taxon>Pentapetalae</taxon>
        <taxon>rosids</taxon>
        <taxon>malvids</taxon>
        <taxon>Sapindales</taxon>
        <taxon>Sapindaceae</taxon>
        <taxon>Hippocastanoideae</taxon>
        <taxon>Acereae</taxon>
        <taxon>Acer</taxon>
    </lineage>
</organism>
<reference evidence="1" key="2">
    <citation type="submission" date="2023-06" db="EMBL/GenBank/DDBJ databases">
        <authorList>
            <person name="Swenson N.G."/>
            <person name="Wegrzyn J.L."/>
            <person name="Mcevoy S.L."/>
        </authorList>
    </citation>
    <scope>NUCLEOTIDE SEQUENCE</scope>
    <source>
        <strain evidence="1">NS2018</strain>
        <tissue evidence="1">Leaf</tissue>
    </source>
</reference>
<keyword evidence="2" id="KW-1185">Reference proteome</keyword>
<dbReference type="EMBL" id="JAUESC010000386">
    <property type="protein sequence ID" value="KAK0576090.1"/>
    <property type="molecule type" value="Genomic_DNA"/>
</dbReference>
<evidence type="ECO:0000313" key="1">
    <source>
        <dbReference type="EMBL" id="KAK0576090.1"/>
    </source>
</evidence>
<dbReference type="AlphaFoldDB" id="A0AA39RPR7"/>